<evidence type="ECO:0000259" key="1">
    <source>
        <dbReference type="Pfam" id="PF08708"/>
    </source>
</evidence>
<evidence type="ECO:0000313" key="3">
    <source>
        <dbReference type="Proteomes" id="UP000051515"/>
    </source>
</evidence>
<organism evidence="2 3">
    <name type="scientific">Companilactobacillus bobalius DSM 19674</name>
    <dbReference type="NCBI Taxonomy" id="1423788"/>
    <lineage>
        <taxon>Bacteria</taxon>
        <taxon>Bacillati</taxon>
        <taxon>Bacillota</taxon>
        <taxon>Bacilli</taxon>
        <taxon>Lactobacillales</taxon>
        <taxon>Lactobacillaceae</taxon>
        <taxon>Companilactobacillus</taxon>
        <taxon>Companilactobacillus bobalius</taxon>
    </lineage>
</organism>
<proteinExistence type="predicted"/>
<gene>
    <name evidence="2" type="ORF">FC78_GL000025</name>
</gene>
<keyword evidence="3" id="KW-1185">Reference proteome</keyword>
<protein>
    <submittedName>
        <fullName evidence="2">RepA protein</fullName>
    </submittedName>
</protein>
<dbReference type="InterPro" id="IPR014820">
    <property type="entry name" value="PriCT_1"/>
</dbReference>
<accession>A0A0R1L0R3</accession>
<dbReference type="STRING" id="1423788.FC78_GL000025"/>
<feature type="domain" description="Primase C-terminal 1" evidence="1">
    <location>
        <begin position="287"/>
        <end position="343"/>
    </location>
</feature>
<dbReference type="AlphaFoldDB" id="A0A0R1L0R3"/>
<dbReference type="EMBL" id="AZDY01000006">
    <property type="protein sequence ID" value="KRK84743.1"/>
    <property type="molecule type" value="Genomic_DNA"/>
</dbReference>
<sequence length="517" mass="57948">MFILKGGELTMYDLKTVQTAQKLVLHDSLHTYKVKNSRSNIAGQVMETPTKKGAIALFSSKDSMQKAHGVVITSFEALDAIADRMTHWTPNTFSWLGYTQNRSSVRGHREANLAQINTLVVDIDFADAQERDAREQEVLGAVTVADLFIPTMILRTTKGFHIYYVFDQPMFLRKTRGQFPVLKAAQKMSSFVRQWIQKRVAGVDVGCNNFGIFRIPRQDNLVFFDAHMLVQVSALMKWSQYYAAQVPVTKPDKRQVISLAPDEGRQVDQAWFKALLKVTTVKSGQGLARHNTVLTLALAMYQSKISQQRARDVLDVFNSNLHDPLADREVVQCVRDAYSGNYRGAALSYVQGLLDQWVPNFSGKVVAGIGWHKFAKPRAERQYSHAHEWRNDVLALINRMGGSAASVAMSTRQIQAELGISPASLNRVMKQLQATSQLKRVQRGNQPTLLTTVTMLFKSAMVSRQAQSKAWTGYLTTLMPTVSKNVYEPTVGTLTEIQAVSGDSEPPWGMETRRRTG</sequence>
<dbReference type="Pfam" id="PF08708">
    <property type="entry name" value="PriCT_1"/>
    <property type="match status" value="1"/>
</dbReference>
<comment type="caution">
    <text evidence="2">The sequence shown here is derived from an EMBL/GenBank/DDBJ whole genome shotgun (WGS) entry which is preliminary data.</text>
</comment>
<reference evidence="2 3" key="1">
    <citation type="journal article" date="2015" name="Genome Announc.">
        <title>Expanding the biotechnology potential of lactobacilli through comparative genomics of 213 strains and associated genera.</title>
        <authorList>
            <person name="Sun Z."/>
            <person name="Harris H.M."/>
            <person name="McCann A."/>
            <person name="Guo C."/>
            <person name="Argimon S."/>
            <person name="Zhang W."/>
            <person name="Yang X."/>
            <person name="Jeffery I.B."/>
            <person name="Cooney J.C."/>
            <person name="Kagawa T.F."/>
            <person name="Liu W."/>
            <person name="Song Y."/>
            <person name="Salvetti E."/>
            <person name="Wrobel A."/>
            <person name="Rasinkangas P."/>
            <person name="Parkhill J."/>
            <person name="Rea M.C."/>
            <person name="O'Sullivan O."/>
            <person name="Ritari J."/>
            <person name="Douillard F.P."/>
            <person name="Paul Ross R."/>
            <person name="Yang R."/>
            <person name="Briner A.E."/>
            <person name="Felis G.E."/>
            <person name="de Vos W.M."/>
            <person name="Barrangou R."/>
            <person name="Klaenhammer T.R."/>
            <person name="Caufield P.W."/>
            <person name="Cui Y."/>
            <person name="Zhang H."/>
            <person name="O'Toole P.W."/>
        </authorList>
    </citation>
    <scope>NUCLEOTIDE SEQUENCE [LARGE SCALE GENOMIC DNA]</scope>
    <source>
        <strain evidence="2 3">DSM 19674</strain>
    </source>
</reference>
<name>A0A0R1L0R3_9LACO</name>
<evidence type="ECO:0000313" key="2">
    <source>
        <dbReference type="EMBL" id="KRK84743.1"/>
    </source>
</evidence>
<dbReference type="Proteomes" id="UP000051515">
    <property type="component" value="Unassembled WGS sequence"/>
</dbReference>
<dbReference type="PATRIC" id="fig|1423788.3.peg.30"/>